<name>A0A6J5VCI0_PRUAR</name>
<dbReference type="GO" id="GO:0006952">
    <property type="term" value="P:defense response"/>
    <property type="evidence" value="ECO:0007669"/>
    <property type="project" value="InterPro"/>
</dbReference>
<keyword evidence="5" id="KW-0520">NAD</keyword>
<dbReference type="EC" id="3.2.2.6" evidence="1"/>
<dbReference type="Gene3D" id="3.40.50.300">
    <property type="entry name" value="P-loop containing nucleotide triphosphate hydrolases"/>
    <property type="match status" value="1"/>
</dbReference>
<dbReference type="PROSITE" id="PS50104">
    <property type="entry name" value="TIR"/>
    <property type="match status" value="1"/>
</dbReference>
<evidence type="ECO:0000313" key="9">
    <source>
        <dbReference type="Proteomes" id="UP000507222"/>
    </source>
</evidence>
<dbReference type="GO" id="GO:0043531">
    <property type="term" value="F:ADP binding"/>
    <property type="evidence" value="ECO:0007669"/>
    <property type="project" value="InterPro"/>
</dbReference>
<dbReference type="SUPFAM" id="SSF52058">
    <property type="entry name" value="L domain-like"/>
    <property type="match status" value="1"/>
</dbReference>
<dbReference type="InterPro" id="IPR032675">
    <property type="entry name" value="LRR_dom_sf"/>
</dbReference>
<dbReference type="InterPro" id="IPR000157">
    <property type="entry name" value="TIR_dom"/>
</dbReference>
<dbReference type="InterPro" id="IPR044974">
    <property type="entry name" value="Disease_R_plants"/>
</dbReference>
<dbReference type="GO" id="GO:0061809">
    <property type="term" value="F:NAD+ nucleosidase activity, cyclic ADP-ribose generating"/>
    <property type="evidence" value="ECO:0007669"/>
    <property type="project" value="UniProtKB-EC"/>
</dbReference>
<dbReference type="SUPFAM" id="SSF52540">
    <property type="entry name" value="P-loop containing nucleoside triphosphate hydrolases"/>
    <property type="match status" value="1"/>
</dbReference>
<dbReference type="Gene3D" id="1.10.8.430">
    <property type="entry name" value="Helical domain of apoptotic protease-activating factors"/>
    <property type="match status" value="1"/>
</dbReference>
<dbReference type="InterPro" id="IPR003593">
    <property type="entry name" value="AAA+_ATPase"/>
</dbReference>
<dbReference type="InterPro" id="IPR042197">
    <property type="entry name" value="Apaf_helical"/>
</dbReference>
<feature type="domain" description="TIR" evidence="7">
    <location>
        <begin position="21"/>
        <end position="191"/>
    </location>
</feature>
<evidence type="ECO:0000259" key="7">
    <source>
        <dbReference type="PROSITE" id="PS50104"/>
    </source>
</evidence>
<evidence type="ECO:0000256" key="4">
    <source>
        <dbReference type="ARBA" id="ARBA00022801"/>
    </source>
</evidence>
<keyword evidence="2" id="KW-0433">Leucine-rich repeat</keyword>
<protein>
    <recommendedName>
        <fullName evidence="1">ADP-ribosyl cyclase/cyclic ADP-ribose hydrolase</fullName>
        <ecNumber evidence="1">3.2.2.6</ecNumber>
    </recommendedName>
</protein>
<dbReference type="SMART" id="SM00255">
    <property type="entry name" value="TIR"/>
    <property type="match status" value="1"/>
</dbReference>
<dbReference type="InterPro" id="IPR002182">
    <property type="entry name" value="NB-ARC"/>
</dbReference>
<dbReference type="PANTHER" id="PTHR11017">
    <property type="entry name" value="LEUCINE-RICH REPEAT-CONTAINING PROTEIN"/>
    <property type="match status" value="1"/>
</dbReference>
<evidence type="ECO:0000256" key="2">
    <source>
        <dbReference type="ARBA" id="ARBA00022614"/>
    </source>
</evidence>
<comment type="catalytic activity">
    <reaction evidence="6">
        <text>NAD(+) + H2O = ADP-D-ribose + nicotinamide + H(+)</text>
        <dbReference type="Rhea" id="RHEA:16301"/>
        <dbReference type="ChEBI" id="CHEBI:15377"/>
        <dbReference type="ChEBI" id="CHEBI:15378"/>
        <dbReference type="ChEBI" id="CHEBI:17154"/>
        <dbReference type="ChEBI" id="CHEBI:57540"/>
        <dbReference type="ChEBI" id="CHEBI:57967"/>
        <dbReference type="EC" id="3.2.2.6"/>
    </reaction>
    <physiologicalReaction direction="left-to-right" evidence="6">
        <dbReference type="Rhea" id="RHEA:16302"/>
    </physiologicalReaction>
</comment>
<dbReference type="Pfam" id="PF00931">
    <property type="entry name" value="NB-ARC"/>
    <property type="match status" value="1"/>
</dbReference>
<organism evidence="8 9">
    <name type="scientific">Prunus armeniaca</name>
    <name type="common">Apricot</name>
    <name type="synonym">Armeniaca vulgaris</name>
    <dbReference type="NCBI Taxonomy" id="36596"/>
    <lineage>
        <taxon>Eukaryota</taxon>
        <taxon>Viridiplantae</taxon>
        <taxon>Streptophyta</taxon>
        <taxon>Embryophyta</taxon>
        <taxon>Tracheophyta</taxon>
        <taxon>Spermatophyta</taxon>
        <taxon>Magnoliopsida</taxon>
        <taxon>eudicotyledons</taxon>
        <taxon>Gunneridae</taxon>
        <taxon>Pentapetalae</taxon>
        <taxon>rosids</taxon>
        <taxon>fabids</taxon>
        <taxon>Rosales</taxon>
        <taxon>Rosaceae</taxon>
        <taxon>Amygdaloideae</taxon>
        <taxon>Amygdaleae</taxon>
        <taxon>Prunus</taxon>
    </lineage>
</organism>
<keyword evidence="4" id="KW-0378">Hydrolase</keyword>
<accession>A0A6J5VCI0</accession>
<evidence type="ECO:0000256" key="3">
    <source>
        <dbReference type="ARBA" id="ARBA00022737"/>
    </source>
</evidence>
<dbReference type="SUPFAM" id="SSF52200">
    <property type="entry name" value="Toll/Interleukin receptor TIR domain"/>
    <property type="match status" value="1"/>
</dbReference>
<evidence type="ECO:0000313" key="8">
    <source>
        <dbReference type="EMBL" id="CAB4286729.1"/>
    </source>
</evidence>
<dbReference type="EMBL" id="CAEKDK010000007">
    <property type="protein sequence ID" value="CAB4286729.1"/>
    <property type="molecule type" value="Genomic_DNA"/>
</dbReference>
<dbReference type="PRINTS" id="PR00364">
    <property type="entry name" value="DISEASERSIST"/>
</dbReference>
<dbReference type="Gene3D" id="3.80.10.10">
    <property type="entry name" value="Ribonuclease Inhibitor"/>
    <property type="match status" value="1"/>
</dbReference>
<evidence type="ECO:0000256" key="6">
    <source>
        <dbReference type="ARBA" id="ARBA00047304"/>
    </source>
</evidence>
<evidence type="ECO:0000256" key="1">
    <source>
        <dbReference type="ARBA" id="ARBA00011982"/>
    </source>
</evidence>
<dbReference type="Pfam" id="PF01582">
    <property type="entry name" value="TIR"/>
    <property type="match status" value="1"/>
</dbReference>
<dbReference type="FunFam" id="3.40.50.10140:FF:000007">
    <property type="entry name" value="Disease resistance protein (TIR-NBS-LRR class)"/>
    <property type="match status" value="1"/>
</dbReference>
<dbReference type="InterPro" id="IPR027417">
    <property type="entry name" value="P-loop_NTPase"/>
</dbReference>
<proteinExistence type="predicted"/>
<dbReference type="InterPro" id="IPR045344">
    <property type="entry name" value="C-JID"/>
</dbReference>
<dbReference type="GO" id="GO:0007165">
    <property type="term" value="P:signal transduction"/>
    <property type="evidence" value="ECO:0007669"/>
    <property type="project" value="InterPro"/>
</dbReference>
<dbReference type="SMART" id="SM00382">
    <property type="entry name" value="AAA"/>
    <property type="match status" value="1"/>
</dbReference>
<dbReference type="InterPro" id="IPR058192">
    <property type="entry name" value="WHD_ROQ1-like"/>
</dbReference>
<dbReference type="Pfam" id="PF20160">
    <property type="entry name" value="C-JID"/>
    <property type="match status" value="3"/>
</dbReference>
<dbReference type="Proteomes" id="UP000507222">
    <property type="component" value="Unassembled WGS sequence"/>
</dbReference>
<gene>
    <name evidence="8" type="ORF">CURHAP_LOCUS44400</name>
</gene>
<evidence type="ECO:0000256" key="5">
    <source>
        <dbReference type="ARBA" id="ARBA00023027"/>
    </source>
</evidence>
<dbReference type="PANTHER" id="PTHR11017:SF574">
    <property type="entry name" value="ADP-RIBOSYL CYCLASE_CYCLIC ADP-RIBOSE HYDROLASE"/>
    <property type="match status" value="1"/>
</dbReference>
<dbReference type="InterPro" id="IPR035897">
    <property type="entry name" value="Toll_tir_struct_dom_sf"/>
</dbReference>
<dbReference type="Gene3D" id="3.40.50.10140">
    <property type="entry name" value="Toll/interleukin-1 receptor homology (TIR) domain"/>
    <property type="match status" value="1"/>
</dbReference>
<keyword evidence="3" id="KW-0677">Repeat</keyword>
<dbReference type="Pfam" id="PF23282">
    <property type="entry name" value="WHD_ROQ1"/>
    <property type="match status" value="1"/>
</dbReference>
<sequence length="1981" mass="225043">MADPVTTQTSSALPPPPTRPLEYEVFLSFRGFDTRKGFTDHLYKALIRNGIHTFRDDEQLKSGKPISKELYKAIEESNISVIILSTNYATSTWCLDELAKMVELANNESRLILPVFYNVTPSEVREQTGDQFKKAFAQHDKDFEGEPGKVARWKKSLNAIAELEAEGFDLTKFRYETDMIEKIVERIFGALIKTFSNDDLKDFVGMDRVNEIKSKMSLSMGKEEVRVIGICGMAGIGKSTVAKALCQRIRSQFDAISFISKVGEISKKKDLFHIKKQLCDHLLDKKVTTKDVDDVIRTRLRDKQVLIILDNVDELKQIEAVAGSDCGGLSNRFGKGSRIIVTTTDERLLIDYKHREIYTIEKLTPDQALLLFCRKALETDHPTDAFKKLSNEFVDYIDGHPLALEVFGRSLRDRKEDYWSTKLKSLKDNNYSGEEKIIGVLKASFDGLENQEQKDMFLDTACFFKGEDVCRLEKIFESCGYYPSINMDILCEKYLVSMVGGKLWMHDLLQKMGRDIVRGESKKEGERSRLWHHTVALPVLKKNKVRRDKTVEGIFLSSPQPDKVHLKKDQFSNMDNLRLLKIYNVEFSGCLEYLSDELSLLEWHKCPLKSLPSSFEPDKLVELNLSESEIEELWEEIERPLEKLALVCGSQRYQLEISHKFHSFGLFQTQKLPEIGKDMKQLRKLHLDGTAIEELPTSIKHLTGLILLNLRDCKNLLSLPDVIGTSLTSLQILNVSGCSNLNELPENLGSLECLQELYASRTAIQELPTSIKHLTDLTLLNLRECKNLLTLPDVICTNLTSLQILNLSGCSNLNELPENLGSLECLQELYASGTAISQVPESISQLSQLEELVLDGCSMLQSLPRLPFSIRAVSVHNCPLLQGAHSNKITVWPSAAAGFSFLNRQRHDDIAQAFWLPDKHLLWPFYQTFFEGAIRRDERFEYGYRSNEIPAWLSRRSTESTITIPLPHDVNGKSKWIKLALCFICEAAQKHDSLEDVPEFDEELGLKFTRNHRIELCTTEDPHERLLALDYRDCNFAGPFIHWCFIPQSDLAESSNKRLIQATITPDSTGTRVTGCGVSLIYLEDVPKFVQKLNKHYSYCYHGYQPEQEEDGMRSIPLTSGVQTEQDEVQEQETTTSTRIVGQLRRNVESLLEKLFEGLQRGLPNLYDYGFIFCLRERLPWFSEQSSSSSCTVNLRLPPNLHNNEKWAGLSLYVVCALPPGLPLFRTFYECHLYTPIEAVGHEQLMHRLMLSSSLDDNVGSHRLLIIHIPRVRFPERLNRCHFIQALFGCRTPGVEVEMCGMRLVYNQDLKGLIQTIAHCTNDRPAYYGTGDFTETKKYKGISLGATSLLTNLLEAAKSSEHSSVSEVCPPFMPIDFRPGTYFAEDSQHERKTTPIHPLQFFGSAFNLTNKMSSDQNQLLSGSGIKAVAPLKILLPSNLCEDTNWIGLALCAYFSILDHSTTDLDNLNPEISHNLTCVLETDKGCLEALHGYCTNSQEFEWLYCMGGFIWLSYIPRCWFSDQLKERRHLEASIGSDHGRLGVHRCGLRLIYLEDEEGLKETIMHCMTSLSDINHGKDEQYQNCEAGSSGITGSNINFGCHSMYNSCFPSSITLEWFGDQSSGSSIRVPLPPHLYRATNWIGLALCASFSIVDNPTADLDNLNPEISHHLICHLESDRGTIEPLHDYCTTNEEFHWLPFGGFIWVSYIPQAWFSDQLNECDVLEASFASDHEAFTVHECGLRLVYQHDEEEIRQTILHYVMSLSDKKGKNKQCPTGDAGSSSRPSSYIVKPHLERLGRPSDEKWDFDCHSIYNSCFPSSITLEWFGHQSNDSSATISLPHNLNLDSNWIGLAVCAYFSVLERPTVDIDNLDIPAISHHLICNLESDRDSLESLHDYCTTNEEFLWLHLGGFVWVSYIPRAWFSDQLNECGVLEASIASDHEAFSVQKCGLRLVYQHDEEEFKQTISRSQIRKGKISNTLTAR</sequence>
<reference evidence="8 9" key="1">
    <citation type="submission" date="2020-05" db="EMBL/GenBank/DDBJ databases">
        <authorList>
            <person name="Campoy J."/>
            <person name="Schneeberger K."/>
            <person name="Spophaly S."/>
        </authorList>
    </citation>
    <scope>NUCLEOTIDE SEQUENCE [LARGE SCALE GENOMIC DNA]</scope>
    <source>
        <strain evidence="8">PruArmRojPasFocal</strain>
    </source>
</reference>